<comment type="similarity">
    <text evidence="9">Belongs to the SecD/SecF family. SecD subfamily.</text>
</comment>
<dbReference type="InterPro" id="IPR048634">
    <property type="entry name" value="SecD_SecF_C"/>
</dbReference>
<feature type="compositionally biased region" description="Basic and acidic residues" evidence="11">
    <location>
        <begin position="869"/>
        <end position="878"/>
    </location>
</feature>
<keyword evidence="8 9" id="KW-0472">Membrane</keyword>
<name>A0A7C3UYE4_9BACT</name>
<dbReference type="GO" id="GO:0065002">
    <property type="term" value="P:intracellular protein transmembrane transport"/>
    <property type="evidence" value="ECO:0007669"/>
    <property type="project" value="UniProtKB-UniRule"/>
</dbReference>
<evidence type="ECO:0000256" key="2">
    <source>
        <dbReference type="ARBA" id="ARBA00022448"/>
    </source>
</evidence>
<reference evidence="15" key="1">
    <citation type="journal article" date="2020" name="mSystems">
        <title>Genome- and Community-Level Interaction Insights into Carbon Utilization and Element Cycling Functions of Hydrothermarchaeota in Hydrothermal Sediment.</title>
        <authorList>
            <person name="Zhou Z."/>
            <person name="Liu Y."/>
            <person name="Xu W."/>
            <person name="Pan J."/>
            <person name="Luo Z.H."/>
            <person name="Li M."/>
        </authorList>
    </citation>
    <scope>NUCLEOTIDE SEQUENCE [LARGE SCALE GENOMIC DNA]</scope>
    <source>
        <strain evidence="15">SpSt-897</strain>
    </source>
</reference>
<dbReference type="AlphaFoldDB" id="A0A7C3UYE4"/>
<feature type="transmembrane region" description="Helical" evidence="9">
    <location>
        <begin position="796"/>
        <end position="817"/>
    </location>
</feature>
<dbReference type="Gene3D" id="3.30.1360.200">
    <property type="match status" value="1"/>
</dbReference>
<keyword evidence="6 9" id="KW-1133">Transmembrane helix</keyword>
<dbReference type="EMBL" id="DTMF01000141">
    <property type="protein sequence ID" value="HGF33803.1"/>
    <property type="molecule type" value="Genomic_DNA"/>
</dbReference>
<feature type="transmembrane region" description="Helical" evidence="9">
    <location>
        <begin position="718"/>
        <end position="739"/>
    </location>
</feature>
<evidence type="ECO:0000256" key="10">
    <source>
        <dbReference type="HAMAP-Rule" id="MF_01464"/>
    </source>
</evidence>
<evidence type="ECO:0000259" key="14">
    <source>
        <dbReference type="Pfam" id="PF22599"/>
    </source>
</evidence>
<evidence type="ECO:0000256" key="6">
    <source>
        <dbReference type="ARBA" id="ARBA00022989"/>
    </source>
</evidence>
<sequence>MLRAVRLKFLFLLFLTILAVLLVLPSWVAMPSWWTTYISRGLNLGLDLKGGMHLVLEVDLEQAIKNELERTARNLTGIADRQKISLKVGEVTDDKLPVTLIKAGDEAAFVKAVKDYFPKLELQGPQRLDGGQAYTLALRPKEIEVFKEDTLRRSLEILRNRIDQFGVTEPVIVPQGSDQIVVQLPGVQDPSRARALIRQTAQLEFKLVDEESPVNLNELIDQAEKEGLLKDRFDREEVNQALKGKIPPDDEVYYEIRRDPETHRETKIPLLVKKKVLMTGDRVENATVRPEAGEIAVVVQFNTEGAREFERITRENVKKRLAIILDGIVRSAPVIQERIGGGTARITGNFTPEEAADLATVLRVGALPASVKVVQDITVGPTLGQDSIRKGLISGILATILVVGFMIFYYRFSGLVADYALIINTIMLLGCLSLFGATLTLPGIAGIILSLGMAVDSNVLIYERMREEFAAGKPLKAGIDGGYDKALWTIIDSHVTTLITALVLFIFGTGPIRGFAVTLSLGVALNLFTALFGTRVVYDWAILKRWLKNLSFLELIKKPDIDFIGKRYYAFAVSAVLALLGIAAFVLLVWFGRGNLGVEFTGGAMVQFKAAKTFTVGEVRNALDKEGWGHAEIQPLEGGKGLMVRLKTTTGTTVSQMADKLTQVLNQNLPQNHFTTVGTTEIGASVSKDLRQKAIIAITISLLAIIVYLWFRFELIFGIAAAIATFHDVLAVLGLLYLLNREITLLVVTALLTIAGYSLTDTVVVFDRIRENLARRRGTLAEIINLSVNEVLSRTIITSATVFLVVLALFLFGGVVLEDFALAMIFGVIVGTYSSIFVASPVVFAWRKEIKRVEIKKEKVIELAAQQQRRSEKKAAEPKKKKKKGGKK</sequence>
<comment type="function">
    <text evidence="9">Part of the Sec protein translocase complex. Interacts with the SecYEG preprotein conducting channel. SecDF uses the proton motive force (PMF) to complete protein translocation after the ATP-dependent function of SecA.</text>
</comment>
<feature type="domain" description="Protein export membrane protein SecD/SecF C-terminal" evidence="12">
    <location>
        <begin position="673"/>
        <end position="848"/>
    </location>
</feature>
<dbReference type="SUPFAM" id="SSF82866">
    <property type="entry name" value="Multidrug efflux transporter AcrB transmembrane domain"/>
    <property type="match status" value="2"/>
</dbReference>
<feature type="transmembrane region" description="Helical" evidence="9">
    <location>
        <begin position="391"/>
        <end position="412"/>
    </location>
</feature>
<protein>
    <recommendedName>
        <fullName evidence="9 10">Multifunctional fusion protein</fullName>
    </recommendedName>
    <domain>
        <recommendedName>
            <fullName evidence="9">Protein translocase subunit SecD</fullName>
        </recommendedName>
    </domain>
    <domain>
        <recommendedName>
            <fullName evidence="10">Protein-export membrane protein SecF</fullName>
        </recommendedName>
    </domain>
</protein>
<evidence type="ECO:0000256" key="4">
    <source>
        <dbReference type="ARBA" id="ARBA00022692"/>
    </source>
</evidence>
<dbReference type="InterPro" id="IPR055344">
    <property type="entry name" value="SecD_SecF_C_bact"/>
</dbReference>
<evidence type="ECO:0000256" key="8">
    <source>
        <dbReference type="ARBA" id="ARBA00023136"/>
    </source>
</evidence>
<dbReference type="GO" id="GO:0015450">
    <property type="term" value="F:protein-transporting ATPase activity"/>
    <property type="evidence" value="ECO:0007669"/>
    <property type="project" value="InterPro"/>
</dbReference>
<dbReference type="InterPro" id="IPR048631">
    <property type="entry name" value="SecD_1st"/>
</dbReference>
<dbReference type="GO" id="GO:0006605">
    <property type="term" value="P:protein targeting"/>
    <property type="evidence" value="ECO:0007669"/>
    <property type="project" value="UniProtKB-UniRule"/>
</dbReference>
<comment type="caution">
    <text evidence="9">Lacks conserved residue(s) required for the propagation of feature annotation.</text>
</comment>
<dbReference type="PANTHER" id="PTHR30081">
    <property type="entry name" value="PROTEIN-EXPORT MEMBRANE PROTEIN SEC"/>
    <property type="match status" value="1"/>
</dbReference>
<dbReference type="Gene3D" id="3.30.70.3400">
    <property type="match status" value="1"/>
</dbReference>
<dbReference type="NCBIfam" id="TIGR00966">
    <property type="entry name" value="transloc_SecF"/>
    <property type="match status" value="1"/>
</dbReference>
<comment type="subunit">
    <text evidence="10">Forms a complex with SecD. Part of the essential Sec protein translocation apparatus which comprises SecA, SecYEG and auxiliary proteins SecDF. Other proteins may also be involved.</text>
</comment>
<dbReference type="NCBIfam" id="TIGR01129">
    <property type="entry name" value="secD"/>
    <property type="match status" value="1"/>
</dbReference>
<feature type="transmembrane region" description="Helical" evidence="9">
    <location>
        <begin position="486"/>
        <end position="508"/>
    </location>
</feature>
<evidence type="ECO:0000256" key="7">
    <source>
        <dbReference type="ARBA" id="ARBA00023010"/>
    </source>
</evidence>
<feature type="transmembrane region" description="Helical" evidence="9">
    <location>
        <begin position="514"/>
        <end position="538"/>
    </location>
</feature>
<dbReference type="Pfam" id="PF02355">
    <property type="entry name" value="SecD_SecF_C"/>
    <property type="match status" value="2"/>
</dbReference>
<evidence type="ECO:0000259" key="13">
    <source>
        <dbReference type="Pfam" id="PF21760"/>
    </source>
</evidence>
<dbReference type="PRINTS" id="PR01755">
    <property type="entry name" value="SECFTRNLCASE"/>
</dbReference>
<dbReference type="InterPro" id="IPR005791">
    <property type="entry name" value="SecD"/>
</dbReference>
<feature type="domain" description="Protein translocase subunit SecDF P1" evidence="13">
    <location>
        <begin position="152"/>
        <end position="210"/>
    </location>
</feature>
<keyword evidence="5 9" id="KW-0653">Protein transport</keyword>
<dbReference type="Pfam" id="PF07549">
    <property type="entry name" value="Sec_GG"/>
    <property type="match status" value="2"/>
</dbReference>
<dbReference type="GO" id="GO:0043952">
    <property type="term" value="P:protein transport by the Sec complex"/>
    <property type="evidence" value="ECO:0007669"/>
    <property type="project" value="UniProtKB-UniRule"/>
</dbReference>
<dbReference type="Gene3D" id="1.20.1640.10">
    <property type="entry name" value="Multidrug efflux transporter AcrB transmembrane domain"/>
    <property type="match status" value="2"/>
</dbReference>
<comment type="caution">
    <text evidence="15">The sequence shown here is derived from an EMBL/GenBank/DDBJ whole genome shotgun (WGS) entry which is preliminary data.</text>
</comment>
<dbReference type="Pfam" id="PF22599">
    <property type="entry name" value="SecDF_P1_head"/>
    <property type="match status" value="1"/>
</dbReference>
<dbReference type="InterPro" id="IPR054384">
    <property type="entry name" value="SecDF_P1_head"/>
</dbReference>
<dbReference type="HAMAP" id="MF_01463_B">
    <property type="entry name" value="SecD_B"/>
    <property type="match status" value="1"/>
</dbReference>
<feature type="transmembrane region" description="Helical" evidence="9">
    <location>
        <begin position="823"/>
        <end position="846"/>
    </location>
</feature>
<evidence type="ECO:0000256" key="5">
    <source>
        <dbReference type="ARBA" id="ARBA00022927"/>
    </source>
</evidence>
<evidence type="ECO:0000259" key="12">
    <source>
        <dbReference type="Pfam" id="PF02355"/>
    </source>
</evidence>
<dbReference type="NCBIfam" id="NF009583">
    <property type="entry name" value="PRK13024.1-3"/>
    <property type="match status" value="1"/>
</dbReference>
<dbReference type="InterPro" id="IPR022645">
    <property type="entry name" value="SecD/SecF_bac"/>
</dbReference>
<comment type="subunit">
    <text evidence="9">Forms a complex with SecF. Part of the essential Sec protein translocation apparatus which comprises SecA, SecYEG and auxiliary proteins SecDF. Other proteins may also be involved.</text>
</comment>
<feature type="compositionally biased region" description="Basic residues" evidence="11">
    <location>
        <begin position="879"/>
        <end position="888"/>
    </location>
</feature>
<feature type="transmembrane region" description="Helical" evidence="9">
    <location>
        <begin position="419"/>
        <end position="438"/>
    </location>
</feature>
<proteinExistence type="inferred from homology"/>
<evidence type="ECO:0000256" key="3">
    <source>
        <dbReference type="ARBA" id="ARBA00022475"/>
    </source>
</evidence>
<dbReference type="Pfam" id="PF21760">
    <property type="entry name" value="SecD_1st"/>
    <property type="match status" value="1"/>
</dbReference>
<dbReference type="HAMAP" id="MF_01464_B">
    <property type="entry name" value="SecF_B"/>
    <property type="match status" value="1"/>
</dbReference>
<dbReference type="PANTHER" id="PTHR30081:SF1">
    <property type="entry name" value="PROTEIN TRANSLOCASE SUBUNIT SECD"/>
    <property type="match status" value="1"/>
</dbReference>
<comment type="similarity">
    <text evidence="10">Belongs to the SecD/SecF family. SecF subfamily.</text>
</comment>
<gene>
    <name evidence="9 15" type="primary">secD</name>
    <name evidence="10" type="synonym">secF</name>
    <name evidence="15" type="ORF">ENW96_05355</name>
</gene>
<dbReference type="InterPro" id="IPR022646">
    <property type="entry name" value="SecD/SecF_CS"/>
</dbReference>
<keyword evidence="4 9" id="KW-0812">Transmembrane</keyword>
<feature type="domain" description="Protein export membrane protein SecD/SecF C-terminal" evidence="12">
    <location>
        <begin position="370"/>
        <end position="532"/>
    </location>
</feature>
<evidence type="ECO:0000256" key="11">
    <source>
        <dbReference type="SAM" id="MobiDB-lite"/>
    </source>
</evidence>
<organism evidence="15">
    <name type="scientific">Desulfobacca acetoxidans</name>
    <dbReference type="NCBI Taxonomy" id="60893"/>
    <lineage>
        <taxon>Bacteria</taxon>
        <taxon>Pseudomonadati</taxon>
        <taxon>Thermodesulfobacteriota</taxon>
        <taxon>Desulfobaccia</taxon>
        <taxon>Desulfobaccales</taxon>
        <taxon>Desulfobaccaceae</taxon>
        <taxon>Desulfobacca</taxon>
    </lineage>
</organism>
<dbReference type="NCBIfam" id="TIGR00916">
    <property type="entry name" value="2A0604s01"/>
    <property type="match status" value="2"/>
</dbReference>
<accession>A0A7C3UYE4</accession>
<feature type="transmembrane region" description="Helical" evidence="9">
    <location>
        <begin position="694"/>
        <end position="711"/>
    </location>
</feature>
<feature type="transmembrane region" description="Helical" evidence="9">
    <location>
        <begin position="568"/>
        <end position="591"/>
    </location>
</feature>
<dbReference type="InterPro" id="IPR005665">
    <property type="entry name" value="SecF_bac"/>
</dbReference>
<keyword evidence="3 9" id="KW-1003">Cell membrane</keyword>
<dbReference type="Gene3D" id="3.30.70.3220">
    <property type="match status" value="1"/>
</dbReference>
<keyword evidence="2 9" id="KW-0813">Transport</keyword>
<dbReference type="GO" id="GO:0005886">
    <property type="term" value="C:plasma membrane"/>
    <property type="evidence" value="ECO:0007669"/>
    <property type="project" value="UniProtKB-SubCell"/>
</dbReference>
<feature type="domain" description="SecDF P1 head subdomain" evidence="14">
    <location>
        <begin position="265"/>
        <end position="369"/>
    </location>
</feature>
<feature type="transmembrane region" description="Helical" evidence="9">
    <location>
        <begin position="745"/>
        <end position="766"/>
    </location>
</feature>
<keyword evidence="7 9" id="KW-0811">Translocation</keyword>
<evidence type="ECO:0000313" key="15">
    <source>
        <dbReference type="EMBL" id="HGF33803.1"/>
    </source>
</evidence>
<dbReference type="InterPro" id="IPR022813">
    <property type="entry name" value="SecD/SecF_arch_bac"/>
</dbReference>
<dbReference type="FunFam" id="1.20.1640.10:FF:000004">
    <property type="entry name" value="Protein translocase subunit SecD"/>
    <property type="match status" value="1"/>
</dbReference>
<comment type="subcellular location">
    <subcellularLocation>
        <location evidence="1 9">Cell membrane</location>
        <topology evidence="1 9">Multi-pass membrane protein</topology>
    </subcellularLocation>
</comment>
<evidence type="ECO:0000256" key="1">
    <source>
        <dbReference type="ARBA" id="ARBA00004651"/>
    </source>
</evidence>
<evidence type="ECO:0000256" key="9">
    <source>
        <dbReference type="HAMAP-Rule" id="MF_01463"/>
    </source>
</evidence>
<feature type="region of interest" description="Disordered" evidence="11">
    <location>
        <begin position="866"/>
        <end position="888"/>
    </location>
</feature>